<gene>
    <name evidence="2" type="ORF">SAMN05216554_0216</name>
</gene>
<proteinExistence type="predicted"/>
<feature type="domain" description="N-acetyltransferase" evidence="1">
    <location>
        <begin position="9"/>
        <end position="152"/>
    </location>
</feature>
<keyword evidence="3" id="KW-1185">Reference proteome</keyword>
<organism evidence="2 3">
    <name type="scientific">Herbiconiux ginsengi</name>
    <dbReference type="NCBI Taxonomy" id="381665"/>
    <lineage>
        <taxon>Bacteria</taxon>
        <taxon>Bacillati</taxon>
        <taxon>Actinomycetota</taxon>
        <taxon>Actinomycetes</taxon>
        <taxon>Micrococcales</taxon>
        <taxon>Microbacteriaceae</taxon>
        <taxon>Herbiconiux</taxon>
    </lineage>
</organism>
<dbReference type="CDD" id="cd04301">
    <property type="entry name" value="NAT_SF"/>
    <property type="match status" value="1"/>
</dbReference>
<dbReference type="InterPro" id="IPR000182">
    <property type="entry name" value="GNAT_dom"/>
</dbReference>
<accession>A0A1H3JKG3</accession>
<dbReference type="OrthoDB" id="9796171at2"/>
<dbReference type="STRING" id="381665.SAMN05216554_0216"/>
<reference evidence="2 3" key="1">
    <citation type="submission" date="2016-10" db="EMBL/GenBank/DDBJ databases">
        <authorList>
            <person name="de Groot N.N."/>
        </authorList>
    </citation>
    <scope>NUCLEOTIDE SEQUENCE [LARGE SCALE GENOMIC DNA]</scope>
    <source>
        <strain evidence="2 3">CGMCC 4.3491</strain>
    </source>
</reference>
<dbReference type="PROSITE" id="PS51186">
    <property type="entry name" value="GNAT"/>
    <property type="match status" value="1"/>
</dbReference>
<dbReference type="EMBL" id="FNPZ01000001">
    <property type="protein sequence ID" value="SDY40406.1"/>
    <property type="molecule type" value="Genomic_DNA"/>
</dbReference>
<dbReference type="AlphaFoldDB" id="A0A1H3JKG3"/>
<sequence>MAAHSPVQKRWTELTTAELYAFLKLRTDVFFVEQKVDETELDWRDAEPETLHYWIAEGGQTVAYLRVLTDAEPEHEDARRLIGRVVVHPDFRGQGLAQVLIAQVLDQFGDESMLLHAQSYIAPLYARFGFVAFGDEFVEAGIPHLSMFRPGNDDSAD</sequence>
<dbReference type="InterPro" id="IPR016181">
    <property type="entry name" value="Acyl_CoA_acyltransferase"/>
</dbReference>
<dbReference type="Gene3D" id="3.40.630.30">
    <property type="match status" value="1"/>
</dbReference>
<evidence type="ECO:0000313" key="3">
    <source>
        <dbReference type="Proteomes" id="UP000198891"/>
    </source>
</evidence>
<evidence type="ECO:0000313" key="2">
    <source>
        <dbReference type="EMBL" id="SDY40406.1"/>
    </source>
</evidence>
<name>A0A1H3JKG3_9MICO</name>
<dbReference type="GO" id="GO:0016747">
    <property type="term" value="F:acyltransferase activity, transferring groups other than amino-acyl groups"/>
    <property type="evidence" value="ECO:0007669"/>
    <property type="project" value="InterPro"/>
</dbReference>
<evidence type="ECO:0000259" key="1">
    <source>
        <dbReference type="PROSITE" id="PS51186"/>
    </source>
</evidence>
<dbReference type="SUPFAM" id="SSF55729">
    <property type="entry name" value="Acyl-CoA N-acyltransferases (Nat)"/>
    <property type="match status" value="1"/>
</dbReference>
<dbReference type="Proteomes" id="UP000198891">
    <property type="component" value="Unassembled WGS sequence"/>
</dbReference>
<dbReference type="RefSeq" id="WP_092547646.1">
    <property type="nucleotide sequence ID" value="NZ_FNPZ01000001.1"/>
</dbReference>
<protein>
    <submittedName>
        <fullName evidence="2">ElaA protein</fullName>
    </submittedName>
</protein>
<dbReference type="Pfam" id="PF13673">
    <property type="entry name" value="Acetyltransf_10"/>
    <property type="match status" value="1"/>
</dbReference>